<evidence type="ECO:0000313" key="1">
    <source>
        <dbReference type="EMBL" id="MBC2869430.1"/>
    </source>
</evidence>
<gene>
    <name evidence="1" type="ORF">H1R13_32035</name>
</gene>
<comment type="caution">
    <text evidence="1">The sequence shown here is derived from an EMBL/GenBank/DDBJ whole genome shotgun (WGS) entry which is preliminary data.</text>
</comment>
<accession>A0A7X1I620</accession>
<proteinExistence type="predicted"/>
<sequence>MKVILALAAEFHPDSSAPEEISYGSKSVEEGDMDRYVIREVRPVPGARVEAGMIGPIRLVIGPDGPPSGPAPPSVP</sequence>
<dbReference type="RefSeq" id="WP_159661990.1">
    <property type="nucleotide sequence ID" value="NZ_JACMHY010000018.1"/>
</dbReference>
<evidence type="ECO:0000313" key="2">
    <source>
        <dbReference type="Proteomes" id="UP000517694"/>
    </source>
</evidence>
<name>A0A7X1I620_9ACTN</name>
<organism evidence="1 2">
    <name type="scientific">Streptomyces mexicanus</name>
    <dbReference type="NCBI Taxonomy" id="178566"/>
    <lineage>
        <taxon>Bacteria</taxon>
        <taxon>Bacillati</taxon>
        <taxon>Actinomycetota</taxon>
        <taxon>Actinomycetes</taxon>
        <taxon>Kitasatosporales</taxon>
        <taxon>Streptomycetaceae</taxon>
        <taxon>Streptomyces</taxon>
    </lineage>
</organism>
<dbReference type="AlphaFoldDB" id="A0A7X1I620"/>
<dbReference type="Proteomes" id="UP000517694">
    <property type="component" value="Unassembled WGS sequence"/>
</dbReference>
<keyword evidence="2" id="KW-1185">Reference proteome</keyword>
<dbReference type="EMBL" id="JACMHY010000018">
    <property type="protein sequence ID" value="MBC2869430.1"/>
    <property type="molecule type" value="Genomic_DNA"/>
</dbReference>
<protein>
    <submittedName>
        <fullName evidence="1">Uncharacterized protein</fullName>
    </submittedName>
</protein>
<reference evidence="1 2" key="1">
    <citation type="submission" date="2020-08" db="EMBL/GenBank/DDBJ databases">
        <title>Whole-Genome Sequence of French Clinical Streptomyces mexicanus Strain Q0842.</title>
        <authorList>
            <person name="Boxberger M."/>
            <person name="La Scola B."/>
        </authorList>
    </citation>
    <scope>NUCLEOTIDE SEQUENCE [LARGE SCALE GENOMIC DNA]</scope>
    <source>
        <strain evidence="1 2">Marseille-Q0842</strain>
    </source>
</reference>